<dbReference type="PROSITE" id="PS51257">
    <property type="entry name" value="PROKAR_LIPOPROTEIN"/>
    <property type="match status" value="1"/>
</dbReference>
<gene>
    <name evidence="3" type="ORF">AB1207_17925</name>
</gene>
<feature type="region of interest" description="Disordered" evidence="1">
    <location>
        <begin position="64"/>
        <end position="88"/>
    </location>
</feature>
<organism evidence="3 4">
    <name type="scientific">Kineococcus endophyticus</name>
    <dbReference type="NCBI Taxonomy" id="1181883"/>
    <lineage>
        <taxon>Bacteria</taxon>
        <taxon>Bacillati</taxon>
        <taxon>Actinomycetota</taxon>
        <taxon>Actinomycetes</taxon>
        <taxon>Kineosporiales</taxon>
        <taxon>Kineosporiaceae</taxon>
        <taxon>Kineococcus</taxon>
    </lineage>
</organism>
<reference evidence="3 4" key="1">
    <citation type="submission" date="2024-07" db="EMBL/GenBank/DDBJ databases">
        <authorList>
            <person name="Thanompreechachai J."/>
            <person name="Duangmal K."/>
        </authorList>
    </citation>
    <scope>NUCLEOTIDE SEQUENCE [LARGE SCALE GENOMIC DNA]</scope>
    <source>
        <strain evidence="3 4">KCTC 19886</strain>
    </source>
</reference>
<feature type="compositionally biased region" description="Basic and acidic residues" evidence="1">
    <location>
        <begin position="158"/>
        <end position="168"/>
    </location>
</feature>
<name>A0ABV3PAH3_9ACTN</name>
<dbReference type="RefSeq" id="WP_367639767.1">
    <property type="nucleotide sequence ID" value="NZ_JBFNQN010000012.1"/>
</dbReference>
<evidence type="ECO:0000313" key="4">
    <source>
        <dbReference type="Proteomes" id="UP001555826"/>
    </source>
</evidence>
<feature type="signal peptide" evidence="2">
    <location>
        <begin position="1"/>
        <end position="24"/>
    </location>
</feature>
<protein>
    <submittedName>
        <fullName evidence="3">Uncharacterized protein</fullName>
    </submittedName>
</protein>
<feature type="region of interest" description="Disordered" evidence="1">
    <location>
        <begin position="152"/>
        <end position="177"/>
    </location>
</feature>
<keyword evidence="4" id="KW-1185">Reference proteome</keyword>
<evidence type="ECO:0000256" key="1">
    <source>
        <dbReference type="SAM" id="MobiDB-lite"/>
    </source>
</evidence>
<sequence length="177" mass="18925">MRPVLVLPLAALVLTAAACGSQSAAPVAGASPSGSATSAPDASSAQEDADAARFEWLQGGPMATSMPSRTCTWHQPTDEELSTTAPDEHDGLYWTSCFDPTEYEGDSMCTPPADLPPDGTYACFVEPKLTQRVVDDWNQFVDTEDRASARRLGLSLQEYREQHPDQHADGSPVDPPS</sequence>
<feature type="chain" id="PRO_5045925266" evidence="2">
    <location>
        <begin position="25"/>
        <end position="177"/>
    </location>
</feature>
<feature type="compositionally biased region" description="Polar residues" evidence="1">
    <location>
        <begin position="65"/>
        <end position="75"/>
    </location>
</feature>
<feature type="region of interest" description="Disordered" evidence="1">
    <location>
        <begin position="24"/>
        <end position="49"/>
    </location>
</feature>
<comment type="caution">
    <text evidence="3">The sequence shown here is derived from an EMBL/GenBank/DDBJ whole genome shotgun (WGS) entry which is preliminary data.</text>
</comment>
<proteinExistence type="predicted"/>
<dbReference type="EMBL" id="JBFNQN010000012">
    <property type="protein sequence ID" value="MEW9266632.1"/>
    <property type="molecule type" value="Genomic_DNA"/>
</dbReference>
<dbReference type="Proteomes" id="UP001555826">
    <property type="component" value="Unassembled WGS sequence"/>
</dbReference>
<evidence type="ECO:0000256" key="2">
    <source>
        <dbReference type="SAM" id="SignalP"/>
    </source>
</evidence>
<keyword evidence="2" id="KW-0732">Signal</keyword>
<feature type="compositionally biased region" description="Low complexity" evidence="1">
    <location>
        <begin position="24"/>
        <end position="46"/>
    </location>
</feature>
<accession>A0ABV3PAH3</accession>
<evidence type="ECO:0000313" key="3">
    <source>
        <dbReference type="EMBL" id="MEW9266632.1"/>
    </source>
</evidence>